<dbReference type="RefSeq" id="WP_146952179.1">
    <property type="nucleotide sequence ID" value="NZ_BAABBJ010000009.1"/>
</dbReference>
<proteinExistence type="predicted"/>
<dbReference type="GO" id="GO:0008194">
    <property type="term" value="F:UDP-glycosyltransferase activity"/>
    <property type="evidence" value="ECO:0007669"/>
    <property type="project" value="InterPro"/>
</dbReference>
<comment type="caution">
    <text evidence="2">The sequence shown here is derived from an EMBL/GenBank/DDBJ whole genome shotgun (WGS) entry which is preliminary data.</text>
</comment>
<dbReference type="FunFam" id="3.40.50.2000:FF:000072">
    <property type="entry name" value="Glycosyl transferase"/>
    <property type="match status" value="1"/>
</dbReference>
<dbReference type="CDD" id="cd03784">
    <property type="entry name" value="GT1_Gtf-like"/>
    <property type="match status" value="1"/>
</dbReference>
<dbReference type="InterPro" id="IPR050426">
    <property type="entry name" value="Glycosyltransferase_28"/>
</dbReference>
<dbReference type="SUPFAM" id="SSF53756">
    <property type="entry name" value="UDP-Glycosyltransferase/glycogen phosphorylase"/>
    <property type="match status" value="1"/>
</dbReference>
<reference evidence="2 3" key="1">
    <citation type="submission" date="2019-07" db="EMBL/GenBank/DDBJ databases">
        <title>Whole genome shotgun sequence of Cellulomonas soli NBRC 109434.</title>
        <authorList>
            <person name="Hosoyama A."/>
            <person name="Uohara A."/>
            <person name="Ohji S."/>
            <person name="Ichikawa N."/>
        </authorList>
    </citation>
    <scope>NUCLEOTIDE SEQUENCE [LARGE SCALE GENOMIC DNA]</scope>
    <source>
        <strain evidence="2 3">NBRC 109434</strain>
    </source>
</reference>
<dbReference type="InterPro" id="IPR010610">
    <property type="entry name" value="EryCIII-like_C"/>
</dbReference>
<feature type="domain" description="Erythromycin biosynthesis protein CIII-like C-terminal" evidence="1">
    <location>
        <begin position="285"/>
        <end position="429"/>
    </location>
</feature>
<dbReference type="EMBL" id="BKAL01000003">
    <property type="protein sequence ID" value="GEP68431.1"/>
    <property type="molecule type" value="Genomic_DNA"/>
</dbReference>
<dbReference type="Proteomes" id="UP000321798">
    <property type="component" value="Unassembled WGS sequence"/>
</dbReference>
<dbReference type="AlphaFoldDB" id="A0A512PB42"/>
<dbReference type="OrthoDB" id="6620093at2"/>
<organism evidence="2 3">
    <name type="scientific">Cellulomonas soli</name>
    <dbReference type="NCBI Taxonomy" id="931535"/>
    <lineage>
        <taxon>Bacteria</taxon>
        <taxon>Bacillati</taxon>
        <taxon>Actinomycetota</taxon>
        <taxon>Actinomycetes</taxon>
        <taxon>Micrococcales</taxon>
        <taxon>Cellulomonadaceae</taxon>
        <taxon>Cellulomonas</taxon>
    </lineage>
</organism>
<dbReference type="Gene3D" id="3.40.50.2000">
    <property type="entry name" value="Glycogen Phosphorylase B"/>
    <property type="match status" value="2"/>
</dbReference>
<name>A0A512PB42_9CELL</name>
<evidence type="ECO:0000313" key="2">
    <source>
        <dbReference type="EMBL" id="GEP68431.1"/>
    </source>
</evidence>
<dbReference type="PANTHER" id="PTHR48050">
    <property type="entry name" value="STEROL 3-BETA-GLUCOSYLTRANSFERASE"/>
    <property type="match status" value="1"/>
</dbReference>
<protein>
    <submittedName>
        <fullName evidence="2">Glycosyl transferase</fullName>
    </submittedName>
</protein>
<evidence type="ECO:0000313" key="3">
    <source>
        <dbReference type="Proteomes" id="UP000321798"/>
    </source>
</evidence>
<dbReference type="GO" id="GO:0017000">
    <property type="term" value="P:antibiotic biosynthetic process"/>
    <property type="evidence" value="ECO:0007669"/>
    <property type="project" value="UniProtKB-ARBA"/>
</dbReference>
<sequence length="451" mass="47101">MSRILVALSPITGHVRPALPVVAALVEAGHDVVVYTGSKFAGSVAATGAAVAPMVRGRDIDDAHLDAWSKAQGAPAPGVRRLQWDVRHVFVEPIPDYVADLTDLVATFAPDVVLSESAFVAGAVAAARHGLPCVALSVIPLSVSSRDTAPFGTGLPPATNALDRARYAALRLVVERVVFRDAQRAARDAMDSLGMPRPAGFLLDWVHELATCVLHASVPGLEHPRSDLPASVELVGPILPAGVDAFERPAWWQGVLDACSSRRPVVLVTQGTVATDPDRLLRPALEALADEDVLVVATADPEDVRLTGVVPANARLASFVPFEHLLPFVDVLVTNGGFGGVQQALVHGVPVLVAGRTEDKAEVGARVVRAGVGVRVRTDPRTDVATAQDVRTAVRTVLADGRFGAQARALAAEYADYDAVARTVEVVQALAARPGRSAAAAVGAGGRRRAA</sequence>
<keyword evidence="2" id="KW-0808">Transferase</keyword>
<accession>A0A512PB42</accession>
<dbReference type="InterPro" id="IPR002213">
    <property type="entry name" value="UDP_glucos_trans"/>
</dbReference>
<keyword evidence="3" id="KW-1185">Reference proteome</keyword>
<dbReference type="PANTHER" id="PTHR48050:SF13">
    <property type="entry name" value="STEROL 3-BETA-GLUCOSYLTRANSFERASE UGT80A2"/>
    <property type="match status" value="1"/>
</dbReference>
<evidence type="ECO:0000259" key="1">
    <source>
        <dbReference type="Pfam" id="PF06722"/>
    </source>
</evidence>
<dbReference type="GO" id="GO:0016758">
    <property type="term" value="F:hexosyltransferase activity"/>
    <property type="evidence" value="ECO:0007669"/>
    <property type="project" value="UniProtKB-ARBA"/>
</dbReference>
<gene>
    <name evidence="2" type="ORF">CSO01_11460</name>
</gene>
<dbReference type="Pfam" id="PF06722">
    <property type="entry name" value="EryCIII-like_C"/>
    <property type="match status" value="1"/>
</dbReference>